<dbReference type="SUPFAM" id="SSF55469">
    <property type="entry name" value="FMN-dependent nitroreductase-like"/>
    <property type="match status" value="1"/>
</dbReference>
<dbReference type="AlphaFoldDB" id="A0A921GGX0"/>
<evidence type="ECO:0000256" key="2">
    <source>
        <dbReference type="ARBA" id="ARBA00007118"/>
    </source>
</evidence>
<dbReference type="PANTHER" id="PTHR43673">
    <property type="entry name" value="NAD(P)H NITROREDUCTASE YDGI-RELATED"/>
    <property type="match status" value="1"/>
</dbReference>
<evidence type="ECO:0000259" key="6">
    <source>
        <dbReference type="Pfam" id="PF00881"/>
    </source>
</evidence>
<name>A0A921GGX0_9ACTN</name>
<proteinExistence type="inferred from homology"/>
<comment type="caution">
    <text evidence="7">The sequence shown here is derived from an EMBL/GenBank/DDBJ whole genome shotgun (WGS) entry which is preliminary data.</text>
</comment>
<dbReference type="PANTHER" id="PTHR43673:SF2">
    <property type="entry name" value="NITROREDUCTASE"/>
    <property type="match status" value="1"/>
</dbReference>
<organism evidence="7 8">
    <name type="scientific">Thermophilibacter provencensis</name>
    <dbReference type="NCBI Taxonomy" id="1852386"/>
    <lineage>
        <taxon>Bacteria</taxon>
        <taxon>Bacillati</taxon>
        <taxon>Actinomycetota</taxon>
        <taxon>Coriobacteriia</taxon>
        <taxon>Coriobacteriales</taxon>
        <taxon>Atopobiaceae</taxon>
        <taxon>Thermophilibacter</taxon>
    </lineage>
</organism>
<comment type="similarity">
    <text evidence="2">Belongs to the nitroreductase family.</text>
</comment>
<evidence type="ECO:0000313" key="7">
    <source>
        <dbReference type="EMBL" id="HJF45873.1"/>
    </source>
</evidence>
<dbReference type="RefSeq" id="WP_274959539.1">
    <property type="nucleotide sequence ID" value="NZ_DYWQ01000136.1"/>
</dbReference>
<gene>
    <name evidence="7" type="ORF">K8U72_08860</name>
</gene>
<dbReference type="Proteomes" id="UP000697330">
    <property type="component" value="Unassembled WGS sequence"/>
</dbReference>
<dbReference type="InterPro" id="IPR029479">
    <property type="entry name" value="Nitroreductase"/>
</dbReference>
<accession>A0A921GGX0</accession>
<keyword evidence="3" id="KW-0285">Flavoprotein</keyword>
<dbReference type="CDD" id="cd02136">
    <property type="entry name" value="PnbA_NfnB-like"/>
    <property type="match status" value="1"/>
</dbReference>
<comment type="cofactor">
    <cofactor evidence="1">
        <name>FMN</name>
        <dbReference type="ChEBI" id="CHEBI:58210"/>
    </cofactor>
</comment>
<dbReference type="InterPro" id="IPR000415">
    <property type="entry name" value="Nitroreductase-like"/>
</dbReference>
<reference evidence="7" key="2">
    <citation type="submission" date="2021-09" db="EMBL/GenBank/DDBJ databases">
        <authorList>
            <person name="Gilroy R."/>
        </authorList>
    </citation>
    <scope>NUCLEOTIDE SEQUENCE</scope>
    <source>
        <strain evidence="7">CHK124-7917</strain>
    </source>
</reference>
<keyword evidence="4" id="KW-0288">FMN</keyword>
<dbReference type="GO" id="GO:0016491">
    <property type="term" value="F:oxidoreductase activity"/>
    <property type="evidence" value="ECO:0007669"/>
    <property type="project" value="UniProtKB-KW"/>
</dbReference>
<dbReference type="Pfam" id="PF00881">
    <property type="entry name" value="Nitroreductase"/>
    <property type="match status" value="1"/>
</dbReference>
<evidence type="ECO:0000313" key="8">
    <source>
        <dbReference type="Proteomes" id="UP000697330"/>
    </source>
</evidence>
<sequence length="173" mass="18520">MASDLIDLIKTRRSVRSYKADPVPQELLDTVLEAGTYAPTGGGHQSPMIVAVTSPETRERLRALNAAVMGKETDPYYGAPAIVVVLADGGRGTFVEDGSCVLENLMLAAHAVGLSSCWIHREREIFDSEEGKALLKEWGLPETLRGVGAIALGYADGPEPTAAPRKEGYVVRV</sequence>
<evidence type="ECO:0000256" key="3">
    <source>
        <dbReference type="ARBA" id="ARBA00022630"/>
    </source>
</evidence>
<protein>
    <submittedName>
        <fullName evidence="7">Nitroreductase</fullName>
    </submittedName>
</protein>
<evidence type="ECO:0000256" key="1">
    <source>
        <dbReference type="ARBA" id="ARBA00001917"/>
    </source>
</evidence>
<dbReference type="EMBL" id="DYWQ01000136">
    <property type="protein sequence ID" value="HJF45873.1"/>
    <property type="molecule type" value="Genomic_DNA"/>
</dbReference>
<feature type="domain" description="Nitroreductase" evidence="6">
    <location>
        <begin position="9"/>
        <end position="154"/>
    </location>
</feature>
<reference evidence="7" key="1">
    <citation type="journal article" date="2021" name="PeerJ">
        <title>Extensive microbial diversity within the chicken gut microbiome revealed by metagenomics and culture.</title>
        <authorList>
            <person name="Gilroy R."/>
            <person name="Ravi A."/>
            <person name="Getino M."/>
            <person name="Pursley I."/>
            <person name="Horton D.L."/>
            <person name="Alikhan N.F."/>
            <person name="Baker D."/>
            <person name="Gharbi K."/>
            <person name="Hall N."/>
            <person name="Watson M."/>
            <person name="Adriaenssens E.M."/>
            <person name="Foster-Nyarko E."/>
            <person name="Jarju S."/>
            <person name="Secka A."/>
            <person name="Antonio M."/>
            <person name="Oren A."/>
            <person name="Chaudhuri R.R."/>
            <person name="La Ragione R."/>
            <person name="Hildebrand F."/>
            <person name="Pallen M.J."/>
        </authorList>
    </citation>
    <scope>NUCLEOTIDE SEQUENCE</scope>
    <source>
        <strain evidence="7">CHK124-7917</strain>
    </source>
</reference>
<evidence type="ECO:0000256" key="5">
    <source>
        <dbReference type="ARBA" id="ARBA00023002"/>
    </source>
</evidence>
<keyword evidence="5" id="KW-0560">Oxidoreductase</keyword>
<dbReference type="Gene3D" id="3.40.109.10">
    <property type="entry name" value="NADH Oxidase"/>
    <property type="match status" value="1"/>
</dbReference>
<evidence type="ECO:0000256" key="4">
    <source>
        <dbReference type="ARBA" id="ARBA00022643"/>
    </source>
</evidence>